<dbReference type="RefSeq" id="WP_205110804.1">
    <property type="nucleotide sequence ID" value="NZ_JACJJL010000021.1"/>
</dbReference>
<sequence length="231" mass="25769">MLDRIYNLISSILLNIRYGKSIYHSNAYVKKCAFEVQSGVNHINLGHFKIVKSLFIVRGNNNKISIGDTTQEIFGLSIKVYGNDNVVEIKNKAVIFGLRIVVRGEDCRVVIGEHFTENINCMITCMGRDNYIIIGDDCMLSENIDIWNTDSHQITDIDGKTINNSKPIIIGNHVWIGKNCTVLKGVSIGDNSIIGMSSVVTKNIDANSIYVGNPARKVKDGVSWNRNYVTQ</sequence>
<dbReference type="InterPro" id="IPR011004">
    <property type="entry name" value="Trimer_LpxA-like_sf"/>
</dbReference>
<dbReference type="Pfam" id="PF00132">
    <property type="entry name" value="Hexapep"/>
    <property type="match status" value="1"/>
</dbReference>
<dbReference type="SUPFAM" id="SSF51161">
    <property type="entry name" value="Trimeric LpxA-like enzymes"/>
    <property type="match status" value="1"/>
</dbReference>
<dbReference type="EMBL" id="JACJJL010000021">
    <property type="protein sequence ID" value="MBM6662416.1"/>
    <property type="molecule type" value="Genomic_DNA"/>
</dbReference>
<dbReference type="PANTHER" id="PTHR23416:SF78">
    <property type="entry name" value="LIPOPOLYSACCHARIDE BIOSYNTHESIS O-ACETYL TRANSFERASE WBBJ-RELATED"/>
    <property type="match status" value="1"/>
</dbReference>
<evidence type="ECO:0000313" key="1">
    <source>
        <dbReference type="EMBL" id="MBM6662416.1"/>
    </source>
</evidence>
<comment type="caution">
    <text evidence="1">The sequence shown here is derived from an EMBL/GenBank/DDBJ whole genome shotgun (WGS) entry which is preliminary data.</text>
</comment>
<name>A0A938WM16_9BACT</name>
<dbReference type="AlphaFoldDB" id="A0A938WM16"/>
<dbReference type="InterPro" id="IPR001451">
    <property type="entry name" value="Hexapep"/>
</dbReference>
<accession>A0A938WM16</accession>
<keyword evidence="1" id="KW-0808">Transferase</keyword>
<protein>
    <submittedName>
        <fullName evidence="1">Acyltransferase</fullName>
    </submittedName>
</protein>
<keyword evidence="2" id="KW-1185">Reference proteome</keyword>
<dbReference type="PANTHER" id="PTHR23416">
    <property type="entry name" value="SIALIC ACID SYNTHASE-RELATED"/>
    <property type="match status" value="1"/>
</dbReference>
<dbReference type="CDD" id="cd04647">
    <property type="entry name" value="LbH_MAT_like"/>
    <property type="match status" value="1"/>
</dbReference>
<organism evidence="1 2">
    <name type="scientific">Marseilla massiliensis</name>
    <dbReference type="NCBI Taxonomy" id="1841864"/>
    <lineage>
        <taxon>Bacteria</taxon>
        <taxon>Pseudomonadati</taxon>
        <taxon>Bacteroidota</taxon>
        <taxon>Bacteroidia</taxon>
        <taxon>Bacteroidales</taxon>
        <taxon>Prevotellaceae</taxon>
        <taxon>Marseilla</taxon>
    </lineage>
</organism>
<proteinExistence type="predicted"/>
<dbReference type="GO" id="GO:0016746">
    <property type="term" value="F:acyltransferase activity"/>
    <property type="evidence" value="ECO:0007669"/>
    <property type="project" value="UniProtKB-KW"/>
</dbReference>
<reference evidence="1 2" key="1">
    <citation type="journal article" date="2021" name="Sci. Rep.">
        <title>The distribution of antibiotic resistance genes in chicken gut microbiota commensals.</title>
        <authorList>
            <person name="Juricova H."/>
            <person name="Matiasovicova J."/>
            <person name="Kubasova T."/>
            <person name="Cejkova D."/>
            <person name="Rychlik I."/>
        </authorList>
    </citation>
    <scope>NUCLEOTIDE SEQUENCE [LARGE SCALE GENOMIC DNA]</scope>
    <source>
        <strain evidence="1 2">An819</strain>
    </source>
</reference>
<dbReference type="Gene3D" id="2.160.10.10">
    <property type="entry name" value="Hexapeptide repeat proteins"/>
    <property type="match status" value="1"/>
</dbReference>
<gene>
    <name evidence="1" type="ORF">H6B30_11755</name>
</gene>
<dbReference type="Proteomes" id="UP000764045">
    <property type="component" value="Unassembled WGS sequence"/>
</dbReference>
<dbReference type="InterPro" id="IPR051159">
    <property type="entry name" value="Hexapeptide_acetyltransf"/>
</dbReference>
<keyword evidence="1" id="KW-0012">Acyltransferase</keyword>
<evidence type="ECO:0000313" key="2">
    <source>
        <dbReference type="Proteomes" id="UP000764045"/>
    </source>
</evidence>